<dbReference type="EMBL" id="CAJOBI010359090">
    <property type="protein sequence ID" value="CAF5225354.1"/>
    <property type="molecule type" value="Genomic_DNA"/>
</dbReference>
<feature type="region of interest" description="Disordered" evidence="1">
    <location>
        <begin position="71"/>
        <end position="91"/>
    </location>
</feature>
<feature type="compositionally biased region" description="Low complexity" evidence="1">
    <location>
        <begin position="82"/>
        <end position="91"/>
    </location>
</feature>
<feature type="non-terminal residue" evidence="2">
    <location>
        <position position="1"/>
    </location>
</feature>
<evidence type="ECO:0000313" key="2">
    <source>
        <dbReference type="EMBL" id="CAF5225354.1"/>
    </source>
</evidence>
<reference evidence="2" key="1">
    <citation type="submission" date="2021-02" db="EMBL/GenBank/DDBJ databases">
        <authorList>
            <person name="Nowell W R."/>
        </authorList>
    </citation>
    <scope>NUCLEOTIDE SEQUENCE</scope>
</reference>
<feature type="compositionally biased region" description="Polar residues" evidence="1">
    <location>
        <begin position="71"/>
        <end position="81"/>
    </location>
</feature>
<accession>A0A8S3K9B2</accession>
<feature type="region of interest" description="Disordered" evidence="1">
    <location>
        <begin position="1"/>
        <end position="59"/>
    </location>
</feature>
<proteinExistence type="predicted"/>
<organism evidence="2 3">
    <name type="scientific">Rotaria magnacalcarata</name>
    <dbReference type="NCBI Taxonomy" id="392030"/>
    <lineage>
        <taxon>Eukaryota</taxon>
        <taxon>Metazoa</taxon>
        <taxon>Spiralia</taxon>
        <taxon>Gnathifera</taxon>
        <taxon>Rotifera</taxon>
        <taxon>Eurotatoria</taxon>
        <taxon>Bdelloidea</taxon>
        <taxon>Philodinida</taxon>
        <taxon>Philodinidae</taxon>
        <taxon>Rotaria</taxon>
    </lineage>
</organism>
<dbReference type="Proteomes" id="UP000676336">
    <property type="component" value="Unassembled WGS sequence"/>
</dbReference>
<feature type="compositionally biased region" description="Low complexity" evidence="1">
    <location>
        <begin position="38"/>
        <end position="54"/>
    </location>
</feature>
<dbReference type="AlphaFoldDB" id="A0A8S3K9B2"/>
<gene>
    <name evidence="2" type="ORF">SMN809_LOCUS84260</name>
</gene>
<sequence length="91" mass="10114">MLTNNSLAADSDHQLSTSPYGGSLHYANNDYESTKSHTVTSPVNNVTSATNSTTEILPVYNRQQHFISTTNLSVNDTLSRRQQQQQQQQNS</sequence>
<name>A0A8S3K9B2_9BILA</name>
<comment type="caution">
    <text evidence="2">The sequence shown here is derived from an EMBL/GenBank/DDBJ whole genome shotgun (WGS) entry which is preliminary data.</text>
</comment>
<feature type="compositionally biased region" description="Polar residues" evidence="1">
    <location>
        <begin position="1"/>
        <end position="20"/>
    </location>
</feature>
<evidence type="ECO:0000256" key="1">
    <source>
        <dbReference type="SAM" id="MobiDB-lite"/>
    </source>
</evidence>
<evidence type="ECO:0000313" key="3">
    <source>
        <dbReference type="Proteomes" id="UP000676336"/>
    </source>
</evidence>
<protein>
    <submittedName>
        <fullName evidence="2">Uncharacterized protein</fullName>
    </submittedName>
</protein>